<keyword evidence="4" id="KW-1185">Reference proteome</keyword>
<proteinExistence type="predicted"/>
<dbReference type="GeneID" id="25912620"/>
<feature type="chain" id="PRO_5005538534" evidence="2">
    <location>
        <begin position="22"/>
        <end position="420"/>
    </location>
</feature>
<dbReference type="EMBL" id="KQ243677">
    <property type="protein sequence ID" value="KNC75357.1"/>
    <property type="molecule type" value="Genomic_DNA"/>
</dbReference>
<gene>
    <name evidence="3" type="ORF">SARC_12116</name>
</gene>
<keyword evidence="2" id="KW-0732">Signal</keyword>
<evidence type="ECO:0000256" key="1">
    <source>
        <dbReference type="SAM" id="MobiDB-lite"/>
    </source>
</evidence>
<evidence type="ECO:0000313" key="3">
    <source>
        <dbReference type="EMBL" id="KNC75357.1"/>
    </source>
</evidence>
<reference evidence="3 4" key="1">
    <citation type="submission" date="2011-02" db="EMBL/GenBank/DDBJ databases">
        <title>The Genome Sequence of Sphaeroforma arctica JP610.</title>
        <authorList>
            <consortium name="The Broad Institute Genome Sequencing Platform"/>
            <person name="Russ C."/>
            <person name="Cuomo C."/>
            <person name="Young S.K."/>
            <person name="Zeng Q."/>
            <person name="Gargeya S."/>
            <person name="Alvarado L."/>
            <person name="Berlin A."/>
            <person name="Chapman S.B."/>
            <person name="Chen Z."/>
            <person name="Freedman E."/>
            <person name="Gellesch M."/>
            <person name="Goldberg J."/>
            <person name="Griggs A."/>
            <person name="Gujja S."/>
            <person name="Heilman E."/>
            <person name="Heiman D."/>
            <person name="Howarth C."/>
            <person name="Mehta T."/>
            <person name="Neiman D."/>
            <person name="Pearson M."/>
            <person name="Roberts A."/>
            <person name="Saif S."/>
            <person name="Shea T."/>
            <person name="Shenoy N."/>
            <person name="Sisk P."/>
            <person name="Stolte C."/>
            <person name="Sykes S."/>
            <person name="White J."/>
            <person name="Yandava C."/>
            <person name="Burger G."/>
            <person name="Gray M.W."/>
            <person name="Holland P.W.H."/>
            <person name="King N."/>
            <person name="Lang F.B.F."/>
            <person name="Roger A.J."/>
            <person name="Ruiz-Trillo I."/>
            <person name="Haas B."/>
            <person name="Nusbaum C."/>
            <person name="Birren B."/>
        </authorList>
    </citation>
    <scope>NUCLEOTIDE SEQUENCE [LARGE SCALE GENOMIC DNA]</scope>
    <source>
        <strain evidence="3 4">JP610</strain>
    </source>
</reference>
<accession>A0A0L0FF04</accession>
<sequence>MKACLCALLGLTALSSHVVTGIEHDTLGKRGDRSIRDRRGLDEDGYDLNGFDGDGVDQWGRHLSERDAGDETNTQKLETYNEEHGESWWDHRRDLVQNKPLNADFDGAVPQNEKNSIPEKKHPMPHARHIVDEWWDKVSPTAAATETETQFEFIHLTVTSIVEPTEGFWCDGGYVTIVKQGSLVDDELAIAYILGYLEIIGVDSEGVESYDWCYNTKADIPSACWRITGGTSQDATDDDTTVITLKVCDLPCLEHVCAGTATRYERLDGYRLHTVSTYTNHKRNNFPAPCTFGDGKAYPIVKPGERQVINFCPTGQRVADIFTANKCEACPDVPFCLSPSCTPSFSSTSGTIANDGKCAESELGYFVDHQTEVPVRCSLTDNCKAGFEVCCIQGLSKCAYGGCENGFENSGMPGGGGKCY</sequence>
<evidence type="ECO:0000313" key="4">
    <source>
        <dbReference type="Proteomes" id="UP000054560"/>
    </source>
</evidence>
<dbReference type="AlphaFoldDB" id="A0A0L0FF04"/>
<name>A0A0L0FF04_9EUKA</name>
<organism evidence="3 4">
    <name type="scientific">Sphaeroforma arctica JP610</name>
    <dbReference type="NCBI Taxonomy" id="667725"/>
    <lineage>
        <taxon>Eukaryota</taxon>
        <taxon>Ichthyosporea</taxon>
        <taxon>Ichthyophonida</taxon>
        <taxon>Sphaeroforma</taxon>
    </lineage>
</organism>
<dbReference type="Proteomes" id="UP000054560">
    <property type="component" value="Unassembled WGS sequence"/>
</dbReference>
<feature type="signal peptide" evidence="2">
    <location>
        <begin position="1"/>
        <end position="21"/>
    </location>
</feature>
<feature type="region of interest" description="Disordered" evidence="1">
    <location>
        <begin position="102"/>
        <end position="123"/>
    </location>
</feature>
<protein>
    <submittedName>
        <fullName evidence="3">Uncharacterized protein</fullName>
    </submittedName>
</protein>
<dbReference type="RefSeq" id="XP_014149259.1">
    <property type="nucleotide sequence ID" value="XM_014293784.1"/>
</dbReference>
<evidence type="ECO:0000256" key="2">
    <source>
        <dbReference type="SAM" id="SignalP"/>
    </source>
</evidence>